<dbReference type="PANTHER" id="PTHR37822:SF2">
    <property type="entry name" value="SPORE PHOTOPRODUCT LYASE"/>
    <property type="match status" value="1"/>
</dbReference>
<evidence type="ECO:0000313" key="2">
    <source>
        <dbReference type="Proteomes" id="UP000539642"/>
    </source>
</evidence>
<dbReference type="PANTHER" id="PTHR37822">
    <property type="entry name" value="SPORE PHOTOPRODUCT LYASE-RELATED"/>
    <property type="match status" value="1"/>
</dbReference>
<organism evidence="1 2">
    <name type="scientific">Desulfoprunum benzoelyticum</name>
    <dbReference type="NCBI Taxonomy" id="1506996"/>
    <lineage>
        <taxon>Bacteria</taxon>
        <taxon>Pseudomonadati</taxon>
        <taxon>Thermodesulfobacteriota</taxon>
        <taxon>Desulfobulbia</taxon>
        <taxon>Desulfobulbales</taxon>
        <taxon>Desulfobulbaceae</taxon>
        <taxon>Desulfoprunum</taxon>
    </lineage>
</organism>
<evidence type="ECO:0000313" key="1">
    <source>
        <dbReference type="EMBL" id="MBB5346444.1"/>
    </source>
</evidence>
<keyword evidence="2" id="KW-1185">Reference proteome</keyword>
<sequence>MTASRSWQDPSRYIRHIHVEADCVDLPVTREILERAQLPWSVVTGRQLGVDLAGDYPFSLHQGKQHLYLCRNRGQFFKPCPGTKEYLCCKYEVLGTGMNCPMDCVYCILQAYLNTPWITHYVNTDDLLAELDQVLDADPGRLHRIGTGEFTDSLALDRLTGLSGTLVRYFAGKPNAVLELKTKSAVVDNLAALHHHGHTVIAWSLNSPRVMQREELRSATLEERIDAACRCAGWGYKLAFHFDPIIDHPGWEEGYAETIRLLFSRVPAQSIAWISLGALRFLPKLKEIGIGRFPQSRMYFQEFIDGLDGKCRYYRKHRVRLYRYIYNQLRLYADPRTCIYFCMESREIWREVMGFDPEEFGGIAAMLDRTVFENHDRPQ</sequence>
<dbReference type="EMBL" id="JACHEO010000001">
    <property type="protein sequence ID" value="MBB5346444.1"/>
    <property type="molecule type" value="Genomic_DNA"/>
</dbReference>
<protein>
    <submittedName>
        <fullName evidence="1">Spore photoproduct lyase</fullName>
        <ecNumber evidence="1">4.1.99.14</ecNumber>
    </submittedName>
</protein>
<comment type="caution">
    <text evidence="1">The sequence shown here is derived from an EMBL/GenBank/DDBJ whole genome shotgun (WGS) entry which is preliminary data.</text>
</comment>
<dbReference type="InterPro" id="IPR007197">
    <property type="entry name" value="rSAM"/>
</dbReference>
<dbReference type="EC" id="4.1.99.14" evidence="1"/>
<dbReference type="RefSeq" id="WP_183347305.1">
    <property type="nucleotide sequence ID" value="NZ_JACHEO010000001.1"/>
</dbReference>
<reference evidence="1 2" key="1">
    <citation type="submission" date="2020-08" db="EMBL/GenBank/DDBJ databases">
        <title>Genomic Encyclopedia of Type Strains, Phase IV (KMG-IV): sequencing the most valuable type-strain genomes for metagenomic binning, comparative biology and taxonomic classification.</title>
        <authorList>
            <person name="Goeker M."/>
        </authorList>
    </citation>
    <scope>NUCLEOTIDE SEQUENCE [LARGE SCALE GENOMIC DNA]</scope>
    <source>
        <strain evidence="1 2">DSM 28570</strain>
    </source>
</reference>
<dbReference type="Proteomes" id="UP000539642">
    <property type="component" value="Unassembled WGS sequence"/>
</dbReference>
<dbReference type="Gene3D" id="3.40.50.12110">
    <property type="match status" value="1"/>
</dbReference>
<keyword evidence="1" id="KW-0456">Lyase</keyword>
<dbReference type="GO" id="GO:1904047">
    <property type="term" value="F:S-adenosyl-L-methionine binding"/>
    <property type="evidence" value="ECO:0007669"/>
    <property type="project" value="TreeGrafter"/>
</dbReference>
<dbReference type="GO" id="GO:0051539">
    <property type="term" value="F:4 iron, 4 sulfur cluster binding"/>
    <property type="evidence" value="ECO:0007669"/>
    <property type="project" value="TreeGrafter"/>
</dbReference>
<dbReference type="InterPro" id="IPR049539">
    <property type="entry name" value="SPL"/>
</dbReference>
<name>A0A840USU8_9BACT</name>
<dbReference type="GO" id="GO:0042601">
    <property type="term" value="C:endospore-forming forespore"/>
    <property type="evidence" value="ECO:0007669"/>
    <property type="project" value="TreeGrafter"/>
</dbReference>
<dbReference type="SFLD" id="SFLDS00029">
    <property type="entry name" value="Radical_SAM"/>
    <property type="match status" value="1"/>
</dbReference>
<dbReference type="InterPro" id="IPR058240">
    <property type="entry name" value="rSAM_sf"/>
</dbReference>
<dbReference type="GO" id="GO:0003913">
    <property type="term" value="F:DNA photolyase activity"/>
    <property type="evidence" value="ECO:0007669"/>
    <property type="project" value="TreeGrafter"/>
</dbReference>
<dbReference type="Gene3D" id="3.80.30.30">
    <property type="match status" value="1"/>
</dbReference>
<accession>A0A840USU8</accession>
<gene>
    <name evidence="1" type="ORF">HNQ81_000151</name>
</gene>
<dbReference type="SUPFAM" id="SSF102114">
    <property type="entry name" value="Radical SAM enzymes"/>
    <property type="match status" value="1"/>
</dbReference>
<proteinExistence type="predicted"/>
<dbReference type="AlphaFoldDB" id="A0A840USU8"/>
<dbReference type="Pfam" id="PF20903">
    <property type="entry name" value="SPL"/>
    <property type="match status" value="1"/>
</dbReference>